<accession>A0A067N4A5</accession>
<proteinExistence type="predicted"/>
<dbReference type="Proteomes" id="UP000027195">
    <property type="component" value="Unassembled WGS sequence"/>
</dbReference>
<organism evidence="1 2">
    <name type="scientific">Botryobasidium botryosum (strain FD-172 SS1)</name>
    <dbReference type="NCBI Taxonomy" id="930990"/>
    <lineage>
        <taxon>Eukaryota</taxon>
        <taxon>Fungi</taxon>
        <taxon>Dikarya</taxon>
        <taxon>Basidiomycota</taxon>
        <taxon>Agaricomycotina</taxon>
        <taxon>Agaricomycetes</taxon>
        <taxon>Cantharellales</taxon>
        <taxon>Botryobasidiaceae</taxon>
        <taxon>Botryobasidium</taxon>
    </lineage>
</organism>
<dbReference type="AlphaFoldDB" id="A0A067N4A5"/>
<reference evidence="2" key="1">
    <citation type="journal article" date="2014" name="Proc. Natl. Acad. Sci. U.S.A.">
        <title>Extensive sampling of basidiomycete genomes demonstrates inadequacy of the white-rot/brown-rot paradigm for wood decay fungi.</title>
        <authorList>
            <person name="Riley R."/>
            <person name="Salamov A.A."/>
            <person name="Brown D.W."/>
            <person name="Nagy L.G."/>
            <person name="Floudas D."/>
            <person name="Held B.W."/>
            <person name="Levasseur A."/>
            <person name="Lombard V."/>
            <person name="Morin E."/>
            <person name="Otillar R."/>
            <person name="Lindquist E.A."/>
            <person name="Sun H."/>
            <person name="LaButti K.M."/>
            <person name="Schmutz J."/>
            <person name="Jabbour D."/>
            <person name="Luo H."/>
            <person name="Baker S.E."/>
            <person name="Pisabarro A.G."/>
            <person name="Walton J.D."/>
            <person name="Blanchette R.A."/>
            <person name="Henrissat B."/>
            <person name="Martin F."/>
            <person name="Cullen D."/>
            <person name="Hibbett D.S."/>
            <person name="Grigoriev I.V."/>
        </authorList>
    </citation>
    <scope>NUCLEOTIDE SEQUENCE [LARGE SCALE GENOMIC DNA]</scope>
    <source>
        <strain evidence="2">FD-172 SS1</strain>
    </source>
</reference>
<evidence type="ECO:0000313" key="2">
    <source>
        <dbReference type="Proteomes" id="UP000027195"/>
    </source>
</evidence>
<name>A0A067N4A5_BOTB1</name>
<evidence type="ECO:0000313" key="1">
    <source>
        <dbReference type="EMBL" id="KDQ18957.1"/>
    </source>
</evidence>
<protein>
    <submittedName>
        <fullName evidence="1">Uncharacterized protein</fullName>
    </submittedName>
</protein>
<dbReference type="EMBL" id="KL198020">
    <property type="protein sequence ID" value="KDQ18957.1"/>
    <property type="molecule type" value="Genomic_DNA"/>
</dbReference>
<dbReference type="HOGENOM" id="CLU_1824994_0_0_1"/>
<sequence>MRAMLSVSDSIIATFCSLLHGRHSHSQLLTRTIRTRACILRVLRPTSSRLRPRAPHVPRPTHWIAQNACFGLIRKLNNVEPLAYAEGIYSYSDSLEVVGVAAVQAVVGRVSIKGGATGDKRWYLIDSSGPLAQVEYINEDI</sequence>
<gene>
    <name evidence="1" type="ORF">BOTBODRAFT_28440</name>
</gene>
<keyword evidence="2" id="KW-1185">Reference proteome</keyword>
<dbReference type="InParanoid" id="A0A067N4A5"/>